<dbReference type="PANTHER" id="PTHR42771:SF2">
    <property type="entry name" value="IRON(3+)-HYDROXAMATE IMPORT ATP-BINDING PROTEIN FHUC"/>
    <property type="match status" value="1"/>
</dbReference>
<dbReference type="GO" id="GO:0005886">
    <property type="term" value="C:plasma membrane"/>
    <property type="evidence" value="ECO:0007669"/>
    <property type="project" value="UniProtKB-SubCell"/>
</dbReference>
<sequence>MNEEINSEKLNLSYKKINVIYDLNIVIKKNKITALIGSNGSGKSTILKALARIIKPSKGDVYLNGKSIYQYTSKEVAKLLSILPQSPEAPLDFSVLQLVHLGRFPNQNFMGSLNKHDYEKIEWALHSTDMFNLKDRKLSELSGGQKQRAWISMALAQGGDYLFLDEPTTFLDMKHQIEVLNVLKKLNENEKKTIVMVLHDINQAAKYAHHIIAIKKGKIYFEGSIPEIMNAQRIESIFGVKGIIINEDKMNTPLFFPEEVSNV</sequence>
<dbReference type="OrthoDB" id="5296765at2"/>
<dbReference type="PROSITE" id="PS00211">
    <property type="entry name" value="ABC_TRANSPORTER_1"/>
    <property type="match status" value="1"/>
</dbReference>
<keyword evidence="12" id="KW-1185">Reference proteome</keyword>
<gene>
    <name evidence="11" type="ORF">GCL60_03895</name>
</gene>
<proteinExistence type="predicted"/>
<dbReference type="GO" id="GO:0005524">
    <property type="term" value="F:ATP binding"/>
    <property type="evidence" value="ECO:0007669"/>
    <property type="project" value="UniProtKB-KW"/>
</dbReference>
<keyword evidence="8" id="KW-0406">Ion transport</keyword>
<dbReference type="SMART" id="SM00382">
    <property type="entry name" value="AAA"/>
    <property type="match status" value="1"/>
</dbReference>
<evidence type="ECO:0000313" key="11">
    <source>
        <dbReference type="EMBL" id="KAB8041090.1"/>
    </source>
</evidence>
<keyword evidence="7" id="KW-0408">Iron</keyword>
<evidence type="ECO:0000313" key="12">
    <source>
        <dbReference type="Proteomes" id="UP000437748"/>
    </source>
</evidence>
<evidence type="ECO:0000256" key="2">
    <source>
        <dbReference type="ARBA" id="ARBA00022448"/>
    </source>
</evidence>
<dbReference type="SUPFAM" id="SSF52540">
    <property type="entry name" value="P-loop containing nucleoside triphosphate hydrolases"/>
    <property type="match status" value="1"/>
</dbReference>
<dbReference type="Proteomes" id="UP000437748">
    <property type="component" value="Unassembled WGS sequence"/>
</dbReference>
<evidence type="ECO:0000256" key="4">
    <source>
        <dbReference type="ARBA" id="ARBA00022496"/>
    </source>
</evidence>
<evidence type="ECO:0000256" key="5">
    <source>
        <dbReference type="ARBA" id="ARBA00022741"/>
    </source>
</evidence>
<keyword evidence="3" id="KW-1003">Cell membrane</keyword>
<feature type="domain" description="ABC transporter" evidence="10">
    <location>
        <begin position="5"/>
        <end position="241"/>
    </location>
</feature>
<dbReference type="Pfam" id="PF00005">
    <property type="entry name" value="ABC_tran"/>
    <property type="match status" value="1"/>
</dbReference>
<dbReference type="AlphaFoldDB" id="A0A6N6VWS1"/>
<dbReference type="InterPro" id="IPR051535">
    <property type="entry name" value="Siderophore_ABC-ATPase"/>
</dbReference>
<dbReference type="GO" id="GO:0006826">
    <property type="term" value="P:iron ion transport"/>
    <property type="evidence" value="ECO:0007669"/>
    <property type="project" value="UniProtKB-KW"/>
</dbReference>
<dbReference type="InterPro" id="IPR003593">
    <property type="entry name" value="AAA+_ATPase"/>
</dbReference>
<dbReference type="InterPro" id="IPR003439">
    <property type="entry name" value="ABC_transporter-like_ATP-bd"/>
</dbReference>
<keyword evidence="6 11" id="KW-0067">ATP-binding</keyword>
<keyword evidence="9" id="KW-0472">Membrane</keyword>
<evidence type="ECO:0000256" key="9">
    <source>
        <dbReference type="ARBA" id="ARBA00023136"/>
    </source>
</evidence>
<dbReference type="FunFam" id="3.40.50.300:FF:000134">
    <property type="entry name" value="Iron-enterobactin ABC transporter ATP-binding protein"/>
    <property type="match status" value="1"/>
</dbReference>
<dbReference type="PROSITE" id="PS50893">
    <property type="entry name" value="ABC_TRANSPORTER_2"/>
    <property type="match status" value="1"/>
</dbReference>
<keyword evidence="2" id="KW-0813">Transport</keyword>
<dbReference type="InterPro" id="IPR017871">
    <property type="entry name" value="ABC_transporter-like_CS"/>
</dbReference>
<dbReference type="GO" id="GO:0016887">
    <property type="term" value="F:ATP hydrolysis activity"/>
    <property type="evidence" value="ECO:0007669"/>
    <property type="project" value="InterPro"/>
</dbReference>
<evidence type="ECO:0000256" key="7">
    <source>
        <dbReference type="ARBA" id="ARBA00023004"/>
    </source>
</evidence>
<name>A0A6N6VWS1_9BACT</name>
<evidence type="ECO:0000259" key="10">
    <source>
        <dbReference type="PROSITE" id="PS50893"/>
    </source>
</evidence>
<protein>
    <submittedName>
        <fullName evidence="11">ATP-binding cassette domain-containing protein</fullName>
    </submittedName>
</protein>
<organism evidence="11 12">
    <name type="scientific">Silvanigrella paludirubra</name>
    <dbReference type="NCBI Taxonomy" id="2499159"/>
    <lineage>
        <taxon>Bacteria</taxon>
        <taxon>Pseudomonadati</taxon>
        <taxon>Bdellovibrionota</taxon>
        <taxon>Oligoflexia</taxon>
        <taxon>Silvanigrellales</taxon>
        <taxon>Silvanigrellaceae</taxon>
        <taxon>Silvanigrella</taxon>
    </lineage>
</organism>
<evidence type="ECO:0000256" key="6">
    <source>
        <dbReference type="ARBA" id="ARBA00022840"/>
    </source>
</evidence>
<keyword evidence="5" id="KW-0547">Nucleotide-binding</keyword>
<dbReference type="RefSeq" id="WP_153418613.1">
    <property type="nucleotide sequence ID" value="NZ_WFLM01000001.1"/>
</dbReference>
<evidence type="ECO:0000256" key="3">
    <source>
        <dbReference type="ARBA" id="ARBA00022475"/>
    </source>
</evidence>
<keyword evidence="4" id="KW-0410">Iron transport</keyword>
<dbReference type="CDD" id="cd03214">
    <property type="entry name" value="ABC_Iron-Siderophores_B12_Hemin"/>
    <property type="match status" value="1"/>
</dbReference>
<evidence type="ECO:0000256" key="8">
    <source>
        <dbReference type="ARBA" id="ARBA00023065"/>
    </source>
</evidence>
<comment type="caution">
    <text evidence="11">The sequence shown here is derived from an EMBL/GenBank/DDBJ whole genome shotgun (WGS) entry which is preliminary data.</text>
</comment>
<dbReference type="EMBL" id="WFLM01000001">
    <property type="protein sequence ID" value="KAB8041090.1"/>
    <property type="molecule type" value="Genomic_DNA"/>
</dbReference>
<accession>A0A6N6VWS1</accession>
<comment type="subcellular location">
    <subcellularLocation>
        <location evidence="1">Cell membrane</location>
        <topology evidence="1">Peripheral membrane protein</topology>
    </subcellularLocation>
</comment>
<dbReference type="Gene3D" id="3.40.50.300">
    <property type="entry name" value="P-loop containing nucleotide triphosphate hydrolases"/>
    <property type="match status" value="1"/>
</dbReference>
<dbReference type="PANTHER" id="PTHR42771">
    <property type="entry name" value="IRON(3+)-HYDROXAMATE IMPORT ATP-BINDING PROTEIN FHUC"/>
    <property type="match status" value="1"/>
</dbReference>
<evidence type="ECO:0000256" key="1">
    <source>
        <dbReference type="ARBA" id="ARBA00004202"/>
    </source>
</evidence>
<reference evidence="11 12" key="1">
    <citation type="submission" date="2019-10" db="EMBL/GenBank/DDBJ databases">
        <title>New species of Slilvanegrellaceae.</title>
        <authorList>
            <person name="Pitt A."/>
            <person name="Hahn M.W."/>
        </authorList>
    </citation>
    <scope>NUCLEOTIDE SEQUENCE [LARGE SCALE GENOMIC DNA]</scope>
    <source>
        <strain evidence="11 12">SP-Ram-0.45-NSY-1</strain>
    </source>
</reference>
<dbReference type="InterPro" id="IPR027417">
    <property type="entry name" value="P-loop_NTPase"/>
</dbReference>